<name>A0A972JIZ0_9GAMM</name>
<evidence type="ECO:0000313" key="7">
    <source>
        <dbReference type="Proteomes" id="UP000737113"/>
    </source>
</evidence>
<comment type="subunit">
    <text evidence="4">Interacts with both the nontemplate DNA and the RNA polymerase (RNAP).</text>
</comment>
<reference evidence="6" key="1">
    <citation type="submission" date="2020-04" db="EMBL/GenBank/DDBJ databases">
        <title>Description of Shewanella salipaludis sp. nov., isolated from a salt marsh.</title>
        <authorList>
            <person name="Park S."/>
            <person name="Yoon J.-H."/>
        </authorList>
    </citation>
    <scope>NUCLEOTIDE SEQUENCE</scope>
    <source>
        <strain evidence="6">SHSM-M6</strain>
    </source>
</reference>
<evidence type="ECO:0000259" key="5">
    <source>
        <dbReference type="SMART" id="SM00738"/>
    </source>
</evidence>
<dbReference type="InterPro" id="IPR010215">
    <property type="entry name" value="Transcription_antiterm_RfaH"/>
</dbReference>
<keyword evidence="1 4" id="KW-0889">Transcription antitermination</keyword>
<dbReference type="HAMAP" id="MF_00951">
    <property type="entry name" value="RfaH"/>
    <property type="match status" value="1"/>
</dbReference>
<dbReference type="Gene3D" id="3.30.70.940">
    <property type="entry name" value="NusG, N-terminal domain"/>
    <property type="match status" value="1"/>
</dbReference>
<accession>A0A972JIZ0</accession>
<dbReference type="NCBIfam" id="TIGR01955">
    <property type="entry name" value="RfaH"/>
    <property type="match status" value="1"/>
</dbReference>
<dbReference type="SMART" id="SM00738">
    <property type="entry name" value="NGN"/>
    <property type="match status" value="1"/>
</dbReference>
<proteinExistence type="inferred from homology"/>
<dbReference type="InterPro" id="IPR043425">
    <property type="entry name" value="NusG-like"/>
</dbReference>
<dbReference type="GO" id="GO:0003677">
    <property type="term" value="F:DNA binding"/>
    <property type="evidence" value="ECO:0007669"/>
    <property type="project" value="UniProtKB-UniRule"/>
</dbReference>
<dbReference type="PANTHER" id="PTHR30265">
    <property type="entry name" value="RHO-INTERACTING TRANSCRIPTION TERMINATION FACTOR NUSG"/>
    <property type="match status" value="1"/>
</dbReference>
<dbReference type="InterPro" id="IPR006645">
    <property type="entry name" value="NGN-like_dom"/>
</dbReference>
<keyword evidence="4" id="KW-0238">DNA-binding</keyword>
<keyword evidence="7" id="KW-1185">Reference proteome</keyword>
<comment type="function">
    <text evidence="4">Enhances distal genes transcription elongation in a specialized subset of operons that encode extracytoplasmic components.</text>
</comment>
<dbReference type="GO" id="GO:0006354">
    <property type="term" value="P:DNA-templated transcription elongation"/>
    <property type="evidence" value="ECO:0007669"/>
    <property type="project" value="InterPro"/>
</dbReference>
<dbReference type="SUPFAM" id="SSF82679">
    <property type="entry name" value="N-utilization substance G protein NusG, N-terminal domain"/>
    <property type="match status" value="1"/>
</dbReference>
<dbReference type="AlphaFoldDB" id="A0A972JIZ0"/>
<dbReference type="GO" id="GO:0005829">
    <property type="term" value="C:cytosol"/>
    <property type="evidence" value="ECO:0007669"/>
    <property type="project" value="TreeGrafter"/>
</dbReference>
<evidence type="ECO:0000256" key="4">
    <source>
        <dbReference type="HAMAP-Rule" id="MF_00951"/>
    </source>
</evidence>
<dbReference type="GO" id="GO:0001073">
    <property type="term" value="F:transcription antitermination factor activity, DNA binding"/>
    <property type="evidence" value="ECO:0007669"/>
    <property type="project" value="UniProtKB-UniRule"/>
</dbReference>
<dbReference type="Pfam" id="PF02357">
    <property type="entry name" value="NusG"/>
    <property type="match status" value="1"/>
</dbReference>
<dbReference type="CDD" id="cd09892">
    <property type="entry name" value="NGN_SP_RfaH"/>
    <property type="match status" value="1"/>
</dbReference>
<evidence type="ECO:0000256" key="1">
    <source>
        <dbReference type="ARBA" id="ARBA00022814"/>
    </source>
</evidence>
<keyword evidence="2 4" id="KW-0805">Transcription regulation</keyword>
<dbReference type="SUPFAM" id="SSF50104">
    <property type="entry name" value="Translation proteins SH3-like domain"/>
    <property type="match status" value="1"/>
</dbReference>
<organism evidence="6 7">
    <name type="scientific">Shewanella salipaludis</name>
    <dbReference type="NCBI Taxonomy" id="2723052"/>
    <lineage>
        <taxon>Bacteria</taxon>
        <taxon>Pseudomonadati</taxon>
        <taxon>Pseudomonadota</taxon>
        <taxon>Gammaproteobacteria</taxon>
        <taxon>Alteromonadales</taxon>
        <taxon>Shewanellaceae</taxon>
        <taxon>Shewanella</taxon>
    </lineage>
</organism>
<dbReference type="EMBL" id="JAAXYH010000006">
    <property type="protein sequence ID" value="NMH65588.1"/>
    <property type="molecule type" value="Genomic_DNA"/>
</dbReference>
<gene>
    <name evidence="4 6" type="primary">rfaH</name>
    <name evidence="6" type="ORF">HC757_10430</name>
</gene>
<evidence type="ECO:0000256" key="3">
    <source>
        <dbReference type="ARBA" id="ARBA00023163"/>
    </source>
</evidence>
<feature type="domain" description="NusG-like N-terminal" evidence="5">
    <location>
        <begin position="1"/>
        <end position="100"/>
    </location>
</feature>
<sequence length="174" mass="19795">MKAWYLLYCKAREEQRAQQNLALQELETYLPMMTCQKRTKGGLRVSKTPLFPSYIFIHFDPLQTSVGRIHSTRGVVRLVGCKEDITPIDDRIIHGLKLRELSLSATEGTFSGLEPAEVELKSGDRIRFSEGPFAELEGIFEEQCANKRCFVLFDILGQQKKVAVPQSSVKRICE</sequence>
<dbReference type="Proteomes" id="UP000737113">
    <property type="component" value="Unassembled WGS sequence"/>
</dbReference>
<protein>
    <recommendedName>
        <fullName evidence="4">Transcription antitermination protein RfaH</fullName>
    </recommendedName>
</protein>
<evidence type="ECO:0000256" key="2">
    <source>
        <dbReference type="ARBA" id="ARBA00023015"/>
    </source>
</evidence>
<dbReference type="InterPro" id="IPR008991">
    <property type="entry name" value="Translation_prot_SH3-like_sf"/>
</dbReference>
<dbReference type="RefSeq" id="WP_169564278.1">
    <property type="nucleotide sequence ID" value="NZ_JAAXYH010000006.1"/>
</dbReference>
<comment type="similarity">
    <text evidence="4">Belongs to the RfaH family.</text>
</comment>
<keyword evidence="3 4" id="KW-0804">Transcription</keyword>
<dbReference type="InterPro" id="IPR036735">
    <property type="entry name" value="NGN_dom_sf"/>
</dbReference>
<comment type="caution">
    <text evidence="6">The sequence shown here is derived from an EMBL/GenBank/DDBJ whole genome shotgun (WGS) entry which is preliminary data.</text>
</comment>
<dbReference type="PANTHER" id="PTHR30265:SF7">
    <property type="entry name" value="TRANSCRIPTION ANTITERMINATION PROTEIN RFAH"/>
    <property type="match status" value="1"/>
</dbReference>
<dbReference type="CDD" id="cd06091">
    <property type="entry name" value="KOW_NusG"/>
    <property type="match status" value="1"/>
</dbReference>
<evidence type="ECO:0000313" key="6">
    <source>
        <dbReference type="EMBL" id="NMH65588.1"/>
    </source>
</evidence>